<accession>A0AAV4HIS1</accession>
<dbReference type="InterPro" id="IPR017850">
    <property type="entry name" value="Alkaline_phosphatase_core_sf"/>
</dbReference>
<dbReference type="PANTHER" id="PTHR11596">
    <property type="entry name" value="ALKALINE PHOSPHATASE"/>
    <property type="match status" value="1"/>
</dbReference>
<keyword evidence="3" id="KW-0862">Zinc</keyword>
<dbReference type="Proteomes" id="UP000762676">
    <property type="component" value="Unassembled WGS sequence"/>
</dbReference>
<evidence type="ECO:0000256" key="3">
    <source>
        <dbReference type="PIRSR" id="PIRSR601952-2"/>
    </source>
</evidence>
<reference evidence="4 5" key="1">
    <citation type="journal article" date="2021" name="Elife">
        <title>Chloroplast acquisition without the gene transfer in kleptoplastic sea slugs, Plakobranchus ocellatus.</title>
        <authorList>
            <person name="Maeda T."/>
            <person name="Takahashi S."/>
            <person name="Yoshida T."/>
            <person name="Shimamura S."/>
            <person name="Takaki Y."/>
            <person name="Nagai Y."/>
            <person name="Toyoda A."/>
            <person name="Suzuki Y."/>
            <person name="Arimoto A."/>
            <person name="Ishii H."/>
            <person name="Satoh N."/>
            <person name="Nishiyama T."/>
            <person name="Hasebe M."/>
            <person name="Maruyama T."/>
            <person name="Minagawa J."/>
            <person name="Obokata J."/>
            <person name="Shigenobu S."/>
        </authorList>
    </citation>
    <scope>NUCLEOTIDE SEQUENCE [LARGE SCALE GENOMIC DNA]</scope>
</reference>
<name>A0AAV4HIS1_9GAST</name>
<protein>
    <recommendedName>
        <fullName evidence="1">alkaline phosphatase</fullName>
        <ecNumber evidence="1">3.1.3.1</ecNumber>
    </recommendedName>
</protein>
<dbReference type="GO" id="GO:0004035">
    <property type="term" value="F:alkaline phosphatase activity"/>
    <property type="evidence" value="ECO:0007669"/>
    <property type="project" value="UniProtKB-EC"/>
</dbReference>
<dbReference type="SUPFAM" id="SSF53649">
    <property type="entry name" value="Alkaline phosphatase-like"/>
    <property type="match status" value="1"/>
</dbReference>
<evidence type="ECO:0000313" key="5">
    <source>
        <dbReference type="Proteomes" id="UP000762676"/>
    </source>
</evidence>
<gene>
    <name evidence="4" type="ORF">ElyMa_006320300</name>
</gene>
<dbReference type="InterPro" id="IPR001952">
    <property type="entry name" value="Alkaline_phosphatase"/>
</dbReference>
<sequence>MDNSNEDSWYAPTDGRVLTTLHYANGPGPSRSLNLADVDTSDLNFKFPVAVPIAYETHGGEDVSIYAQGPMAHLLTGNWEQNYIAHVMAYAACVGRDKSHCTQQGREDADFCSNRGMARAGRQGKTSGAILVVMATVAVTRYCLLLLL</sequence>
<organism evidence="4 5">
    <name type="scientific">Elysia marginata</name>
    <dbReference type="NCBI Taxonomy" id="1093978"/>
    <lineage>
        <taxon>Eukaryota</taxon>
        <taxon>Metazoa</taxon>
        <taxon>Spiralia</taxon>
        <taxon>Lophotrochozoa</taxon>
        <taxon>Mollusca</taxon>
        <taxon>Gastropoda</taxon>
        <taxon>Heterobranchia</taxon>
        <taxon>Euthyneura</taxon>
        <taxon>Panpulmonata</taxon>
        <taxon>Sacoglossa</taxon>
        <taxon>Placobranchoidea</taxon>
        <taxon>Plakobranchidae</taxon>
        <taxon>Elysia</taxon>
    </lineage>
</organism>
<evidence type="ECO:0000313" key="4">
    <source>
        <dbReference type="EMBL" id="GFR97292.1"/>
    </source>
</evidence>
<keyword evidence="3" id="KW-0479">Metal-binding</keyword>
<dbReference type="Pfam" id="PF00245">
    <property type="entry name" value="Alk_phosphatase"/>
    <property type="match status" value="1"/>
</dbReference>
<comment type="caution">
    <text evidence="4">The sequence shown here is derived from an EMBL/GenBank/DDBJ whole genome shotgun (WGS) entry which is preliminary data.</text>
</comment>
<dbReference type="AlphaFoldDB" id="A0AAV4HIS1"/>
<keyword evidence="5" id="KW-1185">Reference proteome</keyword>
<keyword evidence="2" id="KW-0597">Phosphoprotein</keyword>
<dbReference type="PANTHER" id="PTHR11596:SF5">
    <property type="entry name" value="ALKALINE PHOSPHATASE"/>
    <property type="match status" value="1"/>
</dbReference>
<evidence type="ECO:0000256" key="2">
    <source>
        <dbReference type="ARBA" id="ARBA00022553"/>
    </source>
</evidence>
<feature type="binding site" evidence="3">
    <location>
        <position position="58"/>
    </location>
    <ligand>
        <name>Zn(2+)</name>
        <dbReference type="ChEBI" id="CHEBI:29105"/>
        <label>2</label>
    </ligand>
</feature>
<proteinExistence type="predicted"/>
<evidence type="ECO:0000256" key="1">
    <source>
        <dbReference type="ARBA" id="ARBA00012647"/>
    </source>
</evidence>
<comment type="cofactor">
    <cofactor evidence="3">
        <name>Zn(2+)</name>
        <dbReference type="ChEBI" id="CHEBI:29105"/>
    </cofactor>
    <text evidence="3">Binds 2 Zn(2+) ions.</text>
</comment>
<dbReference type="EC" id="3.1.3.1" evidence="1"/>
<dbReference type="GO" id="GO:0046872">
    <property type="term" value="F:metal ion binding"/>
    <property type="evidence" value="ECO:0007669"/>
    <property type="project" value="UniProtKB-KW"/>
</dbReference>
<dbReference type="EMBL" id="BMAT01012694">
    <property type="protein sequence ID" value="GFR97292.1"/>
    <property type="molecule type" value="Genomic_DNA"/>
</dbReference>
<dbReference type="Gene3D" id="3.40.720.10">
    <property type="entry name" value="Alkaline Phosphatase, subunit A"/>
    <property type="match status" value="1"/>
</dbReference>